<dbReference type="InterPro" id="IPR058904">
    <property type="entry name" value="PARP4_MVP-ID"/>
</dbReference>
<dbReference type="Pfam" id="PF26166">
    <property type="entry name" value="WGR-like_PARP4"/>
    <property type="match status" value="1"/>
</dbReference>
<dbReference type="PROSITE" id="PS50172">
    <property type="entry name" value="BRCT"/>
    <property type="match status" value="1"/>
</dbReference>
<feature type="domain" description="BRCT" evidence="10">
    <location>
        <begin position="28"/>
        <end position="121"/>
    </location>
</feature>
<evidence type="ECO:0000313" key="16">
    <source>
        <dbReference type="Proteomes" id="UP001152803"/>
    </source>
</evidence>
<dbReference type="InterPro" id="IPR001357">
    <property type="entry name" value="BRCT_dom"/>
</dbReference>
<dbReference type="SUPFAM" id="SSF47587">
    <property type="entry name" value="Domain of poly(ADP-ribose) polymerase"/>
    <property type="match status" value="1"/>
</dbReference>
<evidence type="ECO:0000256" key="1">
    <source>
        <dbReference type="ARBA" id="ARBA00004123"/>
    </source>
</evidence>
<evidence type="ECO:0000256" key="9">
    <source>
        <dbReference type="SAM" id="MobiDB-lite"/>
    </source>
</evidence>
<keyword evidence="3 8" id="KW-0808">Transferase</keyword>
<dbReference type="Pfam" id="PF00533">
    <property type="entry name" value="BRCT"/>
    <property type="match status" value="1"/>
</dbReference>
<dbReference type="PANTHER" id="PTHR46530:SF1">
    <property type="entry name" value="PROTEIN MONO-ADP-RIBOSYLTRANSFERASE PARP4"/>
    <property type="match status" value="1"/>
</dbReference>
<dbReference type="OrthoDB" id="1729737at2759"/>
<keyword evidence="5 8" id="KW-0520">NAD</keyword>
<reference evidence="15" key="1">
    <citation type="journal article" date="2023" name="Science">
        <title>Genome structures resolve the early diversification of teleost fishes.</title>
        <authorList>
            <person name="Parey E."/>
            <person name="Louis A."/>
            <person name="Montfort J."/>
            <person name="Bouchez O."/>
            <person name="Roques C."/>
            <person name="Iampietro C."/>
            <person name="Lluch J."/>
            <person name="Castinel A."/>
            <person name="Donnadieu C."/>
            <person name="Desvignes T."/>
            <person name="Floi Bucao C."/>
            <person name="Jouanno E."/>
            <person name="Wen M."/>
            <person name="Mejri S."/>
            <person name="Dirks R."/>
            <person name="Jansen H."/>
            <person name="Henkel C."/>
            <person name="Chen W.J."/>
            <person name="Zahm M."/>
            <person name="Cabau C."/>
            <person name="Klopp C."/>
            <person name="Thompson A.W."/>
            <person name="Robinson-Rechavi M."/>
            <person name="Braasch I."/>
            <person name="Lecointre G."/>
            <person name="Bobe J."/>
            <person name="Postlethwait J.H."/>
            <person name="Berthelot C."/>
            <person name="Roest Crollius H."/>
            <person name="Guiguen Y."/>
        </authorList>
    </citation>
    <scope>NUCLEOTIDE SEQUENCE</scope>
    <source>
        <strain evidence="15">Concon-B</strain>
    </source>
</reference>
<feature type="domain" description="VIT" evidence="14">
    <location>
        <begin position="693"/>
        <end position="821"/>
    </location>
</feature>
<dbReference type="GO" id="GO:0005634">
    <property type="term" value="C:nucleus"/>
    <property type="evidence" value="ECO:0007669"/>
    <property type="project" value="UniProtKB-SubCell"/>
</dbReference>
<dbReference type="InterPro" id="IPR012317">
    <property type="entry name" value="Poly(ADP-ribose)pol_cat_dom"/>
</dbReference>
<dbReference type="PROSITE" id="PS51060">
    <property type="entry name" value="PARP_ALPHA_HD"/>
    <property type="match status" value="1"/>
</dbReference>
<feature type="domain" description="VWFA" evidence="11">
    <location>
        <begin position="945"/>
        <end position="1113"/>
    </location>
</feature>
<dbReference type="Pfam" id="PF08487">
    <property type="entry name" value="VIT"/>
    <property type="match status" value="1"/>
</dbReference>
<comment type="subcellular location">
    <subcellularLocation>
        <location evidence="1">Nucleus</location>
    </subcellularLocation>
</comment>
<evidence type="ECO:0000256" key="2">
    <source>
        <dbReference type="ARBA" id="ARBA00022676"/>
    </source>
</evidence>
<dbReference type="Pfam" id="PF00644">
    <property type="entry name" value="PARP"/>
    <property type="match status" value="1"/>
</dbReference>
<dbReference type="Pfam" id="PF26156">
    <property type="entry name" value="PARP4_MVP-ID"/>
    <property type="match status" value="1"/>
</dbReference>
<dbReference type="InterPro" id="IPR013694">
    <property type="entry name" value="VIT"/>
</dbReference>
<comment type="similarity">
    <text evidence="7">Belongs to the ARTD/PARP family.</text>
</comment>
<dbReference type="Pfam" id="PF13768">
    <property type="entry name" value="VWA_3"/>
    <property type="match status" value="1"/>
</dbReference>
<evidence type="ECO:0000259" key="10">
    <source>
        <dbReference type="PROSITE" id="PS50172"/>
    </source>
</evidence>
<evidence type="ECO:0000256" key="3">
    <source>
        <dbReference type="ARBA" id="ARBA00022679"/>
    </source>
</evidence>
<dbReference type="Gene3D" id="1.20.142.10">
    <property type="entry name" value="Poly(ADP-ribose) polymerase, regulatory domain"/>
    <property type="match status" value="1"/>
</dbReference>
<dbReference type="PROSITE" id="PS50234">
    <property type="entry name" value="VWFA"/>
    <property type="match status" value="1"/>
</dbReference>
<dbReference type="GO" id="GO:0003950">
    <property type="term" value="F:NAD+ poly-ADP-ribosyltransferase activity"/>
    <property type="evidence" value="ECO:0007669"/>
    <property type="project" value="UniProtKB-UniRule"/>
</dbReference>
<name>A0A9Q1HPB3_CONCO</name>
<dbReference type="InterPro" id="IPR036420">
    <property type="entry name" value="BRCT_dom_sf"/>
</dbReference>
<sequence>MHLWDRGAEISQNPERRTPDCTDSAETAVMVIFGNCSVVLDVKGLPIKEKKKLKLAITDNGGSIAYVVNKQCTHVITNNLAKLSTNRQRSIHKFQVPVVGVEYVSHCLEKGALLPAKEYSLVTAPSSQTDSSPSPNLQASVFKVTSQTPVGQGSRDQPKPQTPAPVGQGSRDQPKPQPPAPVGQGSRDQPKPQPPAPQQGEKEEERGRKNDGEARMGKYLGSHRVYSESDSDLPTYPSNFEVAKYSIFEKVSSNRQWSVLELQSCRGQAGRQYRVVRYWSEGDGSQATVTRDKLVHCSGSEEALQVYEMLEKELHVQGFKRKDDLPPLPQGLGSSKLHELLLEEKMNRTGISEDVGVFVELLWTEALGCLSDILTIPLNKISLNDVSRAEGLLLQAHKVLKEQTDSNQILHLSNEFIRLLPHKQTPTLTLQVISSKLDLCQLIRDLLQVREAVLWQSASRLGYYRGLRCSIDPVPADSPEFLSVRGLLRDRPVQVHQLFRVSRAAELTAFRGDLGNVRSLLHSSAPRNFVGILSRGLLLPRFGVEHHGIDRTDIGNLGGGIYFSDSLSTSLKYSKPGATDGSRLLLVCDVALGKCQDLRKKNMSLSSAPEGYHSVHGVRCSPKLTSDFEDDEYVVYQTDQVEVKYVVQFSLEDELVKTFQPPLDLSPDRTHTACPSDVLPETEADTVWRNRLEDVTAGLQDSAGEQLPLQAVHVKCKLMDLLTQVIIFQSYTNLSMVPIEAKYVFPLDESAAVCGFEAFINGKHIVGQVKEKEQARREYRQAIEKGHGAYLMDQDAPDVFTISVGNLPPGATVLIKVTYVTELVVRAGALLFSLPGSVAPWQQSKALDQTTQASVEKVCVTELQEDRVFTLDMSIQMPYEILQLSSVTHRIKSKKTACMAVVHLPRMWVENHPDKDSQACMLVFYPRFGPSGEADGAGAGAGPGEVVILLDTSESMRGVALQDARRIAVQVLKTLDPEVRVNILSFGTAHKELFPSSQACYKILSVATKYASSSPPVGGSTELWRALRSLSLLPPSRGVRNLLLISDGHVQCEALTLRLVREGICHTRVFTCGVSPTANRHMLRALAQAGGGAYEFFDTKTKHTWVEKVSSQTKRMAGPGCSSVSVKWQQFNPPGAPPPLQAPAQLSALFSDCPTLVYGFVPHCTQATLQGKLSEQELESVVSTSELQKTKGMLLHKLTARAVIRDYEDGSLHADEAEHEGKKEELKSFVIKLSKEYSIVTQYTSFVAIEERDSGSPEAGFTDIPKLLAEEDVDVLSYMGWEGEQDTGDAMEEEEYTPMRRMVVIRGLKGIDTDTGSESDRDTGDTTKDEEDETSYDMAGVMCDLLGIDTDTGSESDRDTGDTTEDEEDETSYDMAGVMCGLMDAEVCSWAREVALDSGVSHHSAGHSPLARRSHLQPPELQGEVECDSVPILEKRPRTSSFAPPLPLSAVPHPPPHYAPAPCPTLHYAVSPFAPPAAAAPPAAPPPAALSLSSAAYNPVKLLLCQHDMQDIPDGSPPCSLMEKLPVISYSPLAPSAPLPYAAAVVPPLPSPKFQVRRVKKNLAITAASPSSPVSPYSPSSCFSRSPLLRERSAMSHSFPAPPPPHPATLANEIPQKYHSIHLEAPPSDSTFSSLSNQIGSSRHLGPMCGPEIQNELFGATGFSFHTATESFSKGLVILDAPGQVPPLQFDRKAGRPRQGSLFSTSPANIDPKAIQMREEITTFFPSSFSHETCSVDRPLQMSWASLFDLQHQDGYWECSEKLGSFLGLDLTFFANVFLKEKGIASLGARARADILKLVATLLVLQMLRLMGLAEGKMLKSLLRLKDSSTPTTLRGQAVKRAVEWVSRADRQYPCVCTRLEFGWDWESGTRQLLGADPLPPHSPLHPVLERTKVLKNREYVFPFLESLSLPQHP</sequence>
<evidence type="ECO:0000259" key="13">
    <source>
        <dbReference type="PROSITE" id="PS51060"/>
    </source>
</evidence>
<feature type="compositionally biased region" description="Acidic residues" evidence="9">
    <location>
        <begin position="1362"/>
        <end position="1372"/>
    </location>
</feature>
<feature type="domain" description="PARP catalytic" evidence="12">
    <location>
        <begin position="458"/>
        <end position="658"/>
    </location>
</feature>
<dbReference type="SMART" id="SM00292">
    <property type="entry name" value="BRCT"/>
    <property type="match status" value="1"/>
</dbReference>
<comment type="caution">
    <text evidence="15">The sequence shown here is derived from an EMBL/GenBank/DDBJ whole genome shotgun (WGS) entry which is preliminary data.</text>
</comment>
<dbReference type="InterPro" id="IPR031273">
    <property type="entry name" value="PARP4"/>
</dbReference>
<proteinExistence type="inferred from homology"/>
<keyword evidence="2 8" id="KW-0328">Glycosyltransferase</keyword>
<dbReference type="SUPFAM" id="SSF56399">
    <property type="entry name" value="ADP-ribosylation"/>
    <property type="match status" value="1"/>
</dbReference>
<dbReference type="InterPro" id="IPR036616">
    <property type="entry name" value="Poly(ADP-ribose)pol_reg_dom_sf"/>
</dbReference>
<keyword evidence="6" id="KW-0539">Nucleus</keyword>
<feature type="region of interest" description="Disordered" evidence="9">
    <location>
        <begin position="1"/>
        <end position="21"/>
    </location>
</feature>
<dbReference type="SMART" id="SM00327">
    <property type="entry name" value="VWA"/>
    <property type="match status" value="1"/>
</dbReference>
<dbReference type="EC" id="2.4.2.-" evidence="8"/>
<evidence type="ECO:0000259" key="12">
    <source>
        <dbReference type="PROSITE" id="PS51059"/>
    </source>
</evidence>
<evidence type="ECO:0000259" key="14">
    <source>
        <dbReference type="PROSITE" id="PS51468"/>
    </source>
</evidence>
<evidence type="ECO:0000259" key="11">
    <source>
        <dbReference type="PROSITE" id="PS50234"/>
    </source>
</evidence>
<dbReference type="Gene3D" id="3.90.228.10">
    <property type="match status" value="1"/>
</dbReference>
<dbReference type="GO" id="GO:0005737">
    <property type="term" value="C:cytoplasm"/>
    <property type="evidence" value="ECO:0007669"/>
    <property type="project" value="TreeGrafter"/>
</dbReference>
<keyword evidence="4" id="KW-0548">Nucleotidyltransferase</keyword>
<dbReference type="Gene3D" id="3.40.50.410">
    <property type="entry name" value="von Willebrand factor, type A domain"/>
    <property type="match status" value="1"/>
</dbReference>
<dbReference type="PANTHER" id="PTHR46530">
    <property type="entry name" value="PROTEIN MONO-ADP-RIBOSYLTRANSFERASE PARP4"/>
    <property type="match status" value="1"/>
</dbReference>
<dbReference type="Gene3D" id="3.40.50.10190">
    <property type="entry name" value="BRCT domain"/>
    <property type="match status" value="1"/>
</dbReference>
<dbReference type="GO" id="GO:0016779">
    <property type="term" value="F:nucleotidyltransferase activity"/>
    <property type="evidence" value="ECO:0007669"/>
    <property type="project" value="UniProtKB-KW"/>
</dbReference>
<dbReference type="InterPro" id="IPR002035">
    <property type="entry name" value="VWF_A"/>
</dbReference>
<feature type="region of interest" description="Disordered" evidence="9">
    <location>
        <begin position="1308"/>
        <end position="1372"/>
    </location>
</feature>
<evidence type="ECO:0000256" key="6">
    <source>
        <dbReference type="ARBA" id="ARBA00023242"/>
    </source>
</evidence>
<feature type="compositionally biased region" description="Basic and acidic residues" evidence="9">
    <location>
        <begin position="1"/>
        <end position="20"/>
    </location>
</feature>
<keyword evidence="16" id="KW-1185">Reference proteome</keyword>
<feature type="domain" description="PARP alpha-helical" evidence="13">
    <location>
        <begin position="334"/>
        <end position="460"/>
    </location>
</feature>
<dbReference type="SUPFAM" id="SSF52113">
    <property type="entry name" value="BRCT domain"/>
    <property type="match status" value="1"/>
</dbReference>
<feature type="compositionally biased region" description="Basic and acidic residues" evidence="9">
    <location>
        <begin position="200"/>
        <end position="214"/>
    </location>
</feature>
<dbReference type="PROSITE" id="PS51059">
    <property type="entry name" value="PARP_CATALYTIC"/>
    <property type="match status" value="1"/>
</dbReference>
<evidence type="ECO:0000256" key="8">
    <source>
        <dbReference type="RuleBase" id="RU362114"/>
    </source>
</evidence>
<feature type="compositionally biased region" description="Basic and acidic residues" evidence="9">
    <location>
        <begin position="1318"/>
        <end position="1327"/>
    </location>
</feature>
<dbReference type="Proteomes" id="UP001152803">
    <property type="component" value="Unassembled WGS sequence"/>
</dbReference>
<evidence type="ECO:0000256" key="4">
    <source>
        <dbReference type="ARBA" id="ARBA00022695"/>
    </source>
</evidence>
<evidence type="ECO:0000313" key="15">
    <source>
        <dbReference type="EMBL" id="KAJ8255826.1"/>
    </source>
</evidence>
<dbReference type="InterPro" id="IPR058905">
    <property type="entry name" value="WGR-like_PARP4"/>
</dbReference>
<dbReference type="InterPro" id="IPR004102">
    <property type="entry name" value="Poly(ADP-ribose)pol_reg_dom"/>
</dbReference>
<dbReference type="EMBL" id="JAFJMO010000015">
    <property type="protein sequence ID" value="KAJ8255826.1"/>
    <property type="molecule type" value="Genomic_DNA"/>
</dbReference>
<evidence type="ECO:0000256" key="7">
    <source>
        <dbReference type="ARBA" id="ARBA00024347"/>
    </source>
</evidence>
<dbReference type="SUPFAM" id="SSF53300">
    <property type="entry name" value="vWA-like"/>
    <property type="match status" value="1"/>
</dbReference>
<feature type="region of interest" description="Disordered" evidence="9">
    <location>
        <begin position="1400"/>
        <end position="1421"/>
    </location>
</feature>
<accession>A0A9Q1HPB3</accession>
<feature type="region of interest" description="Disordered" evidence="9">
    <location>
        <begin position="147"/>
        <end position="214"/>
    </location>
</feature>
<evidence type="ECO:0000256" key="5">
    <source>
        <dbReference type="ARBA" id="ARBA00023027"/>
    </source>
</evidence>
<dbReference type="InterPro" id="IPR036465">
    <property type="entry name" value="vWFA_dom_sf"/>
</dbReference>
<dbReference type="PROSITE" id="PS51468">
    <property type="entry name" value="VIT"/>
    <property type="match status" value="1"/>
</dbReference>
<organism evidence="15 16">
    <name type="scientific">Conger conger</name>
    <name type="common">Conger eel</name>
    <name type="synonym">Muraena conger</name>
    <dbReference type="NCBI Taxonomy" id="82655"/>
    <lineage>
        <taxon>Eukaryota</taxon>
        <taxon>Metazoa</taxon>
        <taxon>Chordata</taxon>
        <taxon>Craniata</taxon>
        <taxon>Vertebrata</taxon>
        <taxon>Euteleostomi</taxon>
        <taxon>Actinopterygii</taxon>
        <taxon>Neopterygii</taxon>
        <taxon>Teleostei</taxon>
        <taxon>Anguilliformes</taxon>
        <taxon>Congridae</taxon>
        <taxon>Conger</taxon>
    </lineage>
</organism>
<gene>
    <name evidence="15" type="ORF">COCON_G00196900</name>
</gene>
<dbReference type="Pfam" id="PF02877">
    <property type="entry name" value="PARP_reg"/>
    <property type="match status" value="1"/>
</dbReference>
<dbReference type="SMART" id="SM00609">
    <property type="entry name" value="VIT"/>
    <property type="match status" value="1"/>
</dbReference>
<protein>
    <recommendedName>
        <fullName evidence="8">Poly [ADP-ribose] polymerase</fullName>
        <shortName evidence="8">PARP</shortName>
        <ecNumber evidence="8">2.4.2.-</ecNumber>
    </recommendedName>
</protein>